<evidence type="ECO:0000256" key="3">
    <source>
        <dbReference type="ARBA" id="ARBA00023237"/>
    </source>
</evidence>
<evidence type="ECO:0000256" key="2">
    <source>
        <dbReference type="ARBA" id="ARBA00023136"/>
    </source>
</evidence>
<organism evidence="8 9">
    <name type="scientific">Pseudoroseicyclus tamaricis</name>
    <dbReference type="NCBI Taxonomy" id="2705421"/>
    <lineage>
        <taxon>Bacteria</taxon>
        <taxon>Pseudomonadati</taxon>
        <taxon>Pseudomonadota</taxon>
        <taxon>Alphaproteobacteria</taxon>
        <taxon>Rhodobacterales</taxon>
        <taxon>Paracoccaceae</taxon>
        <taxon>Pseudoroseicyclus</taxon>
    </lineage>
</organism>
<comment type="subcellular location">
    <subcellularLocation>
        <location evidence="1">Cell outer membrane</location>
    </subcellularLocation>
</comment>
<evidence type="ECO:0000256" key="4">
    <source>
        <dbReference type="PROSITE-ProRule" id="PRU00473"/>
    </source>
</evidence>
<dbReference type="InterPro" id="IPR006664">
    <property type="entry name" value="OMP_bac"/>
</dbReference>
<dbReference type="GO" id="GO:0009279">
    <property type="term" value="C:cell outer membrane"/>
    <property type="evidence" value="ECO:0007669"/>
    <property type="project" value="UniProtKB-SubCell"/>
</dbReference>
<dbReference type="AlphaFoldDB" id="A0A6B2JUQ4"/>
<dbReference type="EMBL" id="JAAGAB010000003">
    <property type="protein sequence ID" value="NDV01790.1"/>
    <property type="molecule type" value="Genomic_DNA"/>
</dbReference>
<keyword evidence="6" id="KW-0732">Signal</keyword>
<dbReference type="PROSITE" id="PS51257">
    <property type="entry name" value="PROKAR_LIPOPROTEIN"/>
    <property type="match status" value="1"/>
</dbReference>
<keyword evidence="2 4" id="KW-0472">Membrane</keyword>
<comment type="caution">
    <text evidence="8">The sequence shown here is derived from an EMBL/GenBank/DDBJ whole genome shotgun (WGS) entry which is preliminary data.</text>
</comment>
<evidence type="ECO:0000256" key="1">
    <source>
        <dbReference type="ARBA" id="ARBA00004442"/>
    </source>
</evidence>
<dbReference type="Gene3D" id="3.30.1330.60">
    <property type="entry name" value="OmpA-like domain"/>
    <property type="match status" value="1"/>
</dbReference>
<dbReference type="PANTHER" id="PTHR30329:SF21">
    <property type="entry name" value="LIPOPROTEIN YIAD-RELATED"/>
    <property type="match status" value="1"/>
</dbReference>
<evidence type="ECO:0000313" key="9">
    <source>
        <dbReference type="Proteomes" id="UP000474757"/>
    </source>
</evidence>
<feature type="region of interest" description="Disordered" evidence="5">
    <location>
        <begin position="199"/>
        <end position="238"/>
    </location>
</feature>
<dbReference type="CDD" id="cd07185">
    <property type="entry name" value="OmpA_C-like"/>
    <property type="match status" value="1"/>
</dbReference>
<evidence type="ECO:0000256" key="5">
    <source>
        <dbReference type="SAM" id="MobiDB-lite"/>
    </source>
</evidence>
<proteinExistence type="predicted"/>
<keyword evidence="3" id="KW-0998">Cell outer membrane</keyword>
<name>A0A6B2JUQ4_9RHOB</name>
<dbReference type="Proteomes" id="UP000474757">
    <property type="component" value="Unassembled WGS sequence"/>
</dbReference>
<keyword evidence="9" id="KW-1185">Reference proteome</keyword>
<dbReference type="InterPro" id="IPR006665">
    <property type="entry name" value="OmpA-like"/>
</dbReference>
<accession>A0A6B2JUQ4</accession>
<dbReference type="RefSeq" id="WP_163895354.1">
    <property type="nucleotide sequence ID" value="NZ_JAAFYS010000003.1"/>
</dbReference>
<feature type="domain" description="OmpA-like" evidence="7">
    <location>
        <begin position="56"/>
        <end position="172"/>
    </location>
</feature>
<evidence type="ECO:0000256" key="6">
    <source>
        <dbReference type="SAM" id="SignalP"/>
    </source>
</evidence>
<feature type="compositionally biased region" description="Gly residues" evidence="5">
    <location>
        <begin position="207"/>
        <end position="238"/>
    </location>
</feature>
<dbReference type="SUPFAM" id="SSF103088">
    <property type="entry name" value="OmpA-like"/>
    <property type="match status" value="1"/>
</dbReference>
<feature type="chain" id="PRO_5025681791" evidence="6">
    <location>
        <begin position="22"/>
        <end position="238"/>
    </location>
</feature>
<dbReference type="PANTHER" id="PTHR30329">
    <property type="entry name" value="STATOR ELEMENT OF FLAGELLAR MOTOR COMPLEX"/>
    <property type="match status" value="1"/>
</dbReference>
<sequence>MQRLIPTAAMLGLLAGCAPEAGTLIVADPAFPAFGTATANNLAVQTGEAEYLVGFNARFSESVPTMINFAFDSAALSAEARATLDQQASFIRQFPEVGFRVFGHTDLVGSDAYNYDLGLRRANAAVNYLITHGISRSRLEAVVSYGETQPLITTTDPERANRRTVTEVSGFVSGHPNVLNGKYAEVIFRDYVASAAPSPTVQSAGQSLGGGGGGGAGGGGGTGGGGGGQSAGGGGGEG</sequence>
<dbReference type="PRINTS" id="PR01021">
    <property type="entry name" value="OMPADOMAIN"/>
</dbReference>
<evidence type="ECO:0000313" key="8">
    <source>
        <dbReference type="EMBL" id="NDV01790.1"/>
    </source>
</evidence>
<evidence type="ECO:0000259" key="7">
    <source>
        <dbReference type="PROSITE" id="PS51123"/>
    </source>
</evidence>
<dbReference type="Pfam" id="PF00691">
    <property type="entry name" value="OmpA"/>
    <property type="match status" value="1"/>
</dbReference>
<dbReference type="InterPro" id="IPR036737">
    <property type="entry name" value="OmpA-like_sf"/>
</dbReference>
<dbReference type="InterPro" id="IPR050330">
    <property type="entry name" value="Bact_OuterMem_StrucFunc"/>
</dbReference>
<feature type="signal peptide" evidence="6">
    <location>
        <begin position="1"/>
        <end position="21"/>
    </location>
</feature>
<gene>
    <name evidence="8" type="ORF">GZA08_12520</name>
</gene>
<dbReference type="PROSITE" id="PS51123">
    <property type="entry name" value="OMPA_2"/>
    <property type="match status" value="1"/>
</dbReference>
<reference evidence="8 9" key="1">
    <citation type="submission" date="2020-02" db="EMBL/GenBank/DDBJ databases">
        <title>Pseudoroseicyclus tamarix, sp. nov., isolated from offshore sediment of a Tamarix chinensis forest.</title>
        <authorList>
            <person name="Gai Y."/>
        </authorList>
    </citation>
    <scope>NUCLEOTIDE SEQUENCE [LARGE SCALE GENOMIC DNA]</scope>
    <source>
        <strain evidence="8 9">CLL3-39</strain>
    </source>
</reference>
<protein>
    <submittedName>
        <fullName evidence="8">OmpA family protein</fullName>
    </submittedName>
</protein>